<dbReference type="Pfam" id="PF05036">
    <property type="entry name" value="SPOR"/>
    <property type="match status" value="1"/>
</dbReference>
<dbReference type="InterPro" id="IPR007730">
    <property type="entry name" value="SPOR-like_dom"/>
</dbReference>
<keyword evidence="1" id="KW-0812">Transmembrane</keyword>
<dbReference type="PANTHER" id="PTHR38687:SF2">
    <property type="entry name" value="CELL DIVISION PROTEIN FTSN"/>
    <property type="match status" value="1"/>
</dbReference>
<dbReference type="EMBL" id="QGLP01000007">
    <property type="protein sequence ID" value="PXZ03183.1"/>
    <property type="molecule type" value="Genomic_DNA"/>
</dbReference>
<evidence type="ECO:0000256" key="1">
    <source>
        <dbReference type="SAM" id="Phobius"/>
    </source>
</evidence>
<evidence type="ECO:0000313" key="4">
    <source>
        <dbReference type="Proteomes" id="UP000247483"/>
    </source>
</evidence>
<keyword evidence="1" id="KW-1133">Transmembrane helix</keyword>
<dbReference type="SUPFAM" id="SSF110997">
    <property type="entry name" value="Sporulation related repeat"/>
    <property type="match status" value="1"/>
</dbReference>
<dbReference type="Gene3D" id="3.30.70.1070">
    <property type="entry name" value="Sporulation related repeat"/>
    <property type="match status" value="1"/>
</dbReference>
<evidence type="ECO:0000313" key="3">
    <source>
        <dbReference type="EMBL" id="PXZ03183.1"/>
    </source>
</evidence>
<dbReference type="InterPro" id="IPR052521">
    <property type="entry name" value="Cell_div_SPOR-domain"/>
</dbReference>
<protein>
    <recommendedName>
        <fullName evidence="2">SPOR domain-containing protein</fullName>
    </recommendedName>
</protein>
<accession>A0A2V4EEP6</accession>
<proteinExistence type="predicted"/>
<feature type="domain" description="SPOR" evidence="2">
    <location>
        <begin position="131"/>
        <end position="205"/>
    </location>
</feature>
<sequence>MNKKREHIVVQRDYVRKKSQSKKKKKKNKSRLLPTIMIIFAIVIIILFSTILYFISSNSPKKPVEQPKVKTETPAITLPEKPQERWTYLKELETSNASGNSNTTTSERQQALNSFMNNKPITSTTPTPSANANNSKWLLQCGAFKDKTNADAVKASLAMAGISSNIALNQQLYRVTAGPYTSKGDAQKVLSTLETNGINNCIISN</sequence>
<gene>
    <name evidence="3" type="ORF">DKK79_12060</name>
</gene>
<dbReference type="PROSITE" id="PS51724">
    <property type="entry name" value="SPOR"/>
    <property type="match status" value="1"/>
</dbReference>
<feature type="transmembrane region" description="Helical" evidence="1">
    <location>
        <begin position="32"/>
        <end position="55"/>
    </location>
</feature>
<dbReference type="GO" id="GO:0042834">
    <property type="term" value="F:peptidoglycan binding"/>
    <property type="evidence" value="ECO:0007669"/>
    <property type="project" value="InterPro"/>
</dbReference>
<dbReference type="InterPro" id="IPR036680">
    <property type="entry name" value="SPOR-like_sf"/>
</dbReference>
<keyword evidence="1" id="KW-0472">Membrane</keyword>
<dbReference type="Proteomes" id="UP000247483">
    <property type="component" value="Unassembled WGS sequence"/>
</dbReference>
<comment type="caution">
    <text evidence="3">The sequence shown here is derived from an EMBL/GenBank/DDBJ whole genome shotgun (WGS) entry which is preliminary data.</text>
</comment>
<evidence type="ECO:0000259" key="2">
    <source>
        <dbReference type="PROSITE" id="PS51724"/>
    </source>
</evidence>
<reference evidence="3 4" key="1">
    <citation type="submission" date="2018-05" db="EMBL/GenBank/DDBJ databases">
        <title>Reference genomes for bee gut microbiota database.</title>
        <authorList>
            <person name="Ellegaard K.M."/>
        </authorList>
    </citation>
    <scope>NUCLEOTIDE SEQUENCE [LARGE SCALE GENOMIC DNA]</scope>
    <source>
        <strain evidence="3 4">ESL0177</strain>
    </source>
</reference>
<name>A0A2V4EEP6_9GAMM</name>
<dbReference type="AlphaFoldDB" id="A0A2V4EEP6"/>
<organism evidence="3 4">
    <name type="scientific">Gilliamella apicola</name>
    <dbReference type="NCBI Taxonomy" id="1196095"/>
    <lineage>
        <taxon>Bacteria</taxon>
        <taxon>Pseudomonadati</taxon>
        <taxon>Pseudomonadota</taxon>
        <taxon>Gammaproteobacteria</taxon>
        <taxon>Orbales</taxon>
        <taxon>Orbaceae</taxon>
        <taxon>Gilliamella</taxon>
    </lineage>
</organism>
<dbReference type="PANTHER" id="PTHR38687">
    <property type="entry name" value="CELL DIVISION PROTEIN DEDD-RELATED"/>
    <property type="match status" value="1"/>
</dbReference>